<protein>
    <submittedName>
        <fullName evidence="12">Uncharacterized protein</fullName>
    </submittedName>
</protein>
<evidence type="ECO:0000256" key="3">
    <source>
        <dbReference type="ARBA" id="ARBA00022741"/>
    </source>
</evidence>
<keyword evidence="13" id="KW-1185">Reference proteome</keyword>
<dbReference type="Gene3D" id="3.40.50.10810">
    <property type="entry name" value="Tandem AAA-ATPase domain"/>
    <property type="match status" value="1"/>
</dbReference>
<accession>A0A8K1CDJ5</accession>
<keyword evidence="7" id="KW-0238">DNA-binding</keyword>
<feature type="compositionally biased region" description="Acidic residues" evidence="9">
    <location>
        <begin position="567"/>
        <end position="579"/>
    </location>
</feature>
<dbReference type="InterPro" id="IPR001650">
    <property type="entry name" value="Helicase_C-like"/>
</dbReference>
<proteinExistence type="inferred from homology"/>
<feature type="compositionally biased region" description="Acidic residues" evidence="9">
    <location>
        <begin position="1259"/>
        <end position="1269"/>
    </location>
</feature>
<evidence type="ECO:0000313" key="13">
    <source>
        <dbReference type="Proteomes" id="UP000794436"/>
    </source>
</evidence>
<dbReference type="PROSITE" id="PS51192">
    <property type="entry name" value="HELICASE_ATP_BIND_1"/>
    <property type="match status" value="1"/>
</dbReference>
<dbReference type="Pfam" id="PF00176">
    <property type="entry name" value="SNF2-rel_dom"/>
    <property type="match status" value="1"/>
</dbReference>
<dbReference type="GO" id="GO:0005524">
    <property type="term" value="F:ATP binding"/>
    <property type="evidence" value="ECO:0007669"/>
    <property type="project" value="UniProtKB-KW"/>
</dbReference>
<evidence type="ECO:0000256" key="2">
    <source>
        <dbReference type="ARBA" id="ARBA00007025"/>
    </source>
</evidence>
<feature type="compositionally biased region" description="Low complexity" evidence="9">
    <location>
        <begin position="1232"/>
        <end position="1245"/>
    </location>
</feature>
<dbReference type="Pfam" id="PF00271">
    <property type="entry name" value="Helicase_C"/>
    <property type="match status" value="1"/>
</dbReference>
<dbReference type="PROSITE" id="PS51194">
    <property type="entry name" value="HELICASE_CTER"/>
    <property type="match status" value="1"/>
</dbReference>
<dbReference type="Proteomes" id="UP000794436">
    <property type="component" value="Unassembled WGS sequence"/>
</dbReference>
<dbReference type="InterPro" id="IPR044574">
    <property type="entry name" value="ARIP4-like"/>
</dbReference>
<dbReference type="GO" id="GO:0004386">
    <property type="term" value="F:helicase activity"/>
    <property type="evidence" value="ECO:0007669"/>
    <property type="project" value="UniProtKB-KW"/>
</dbReference>
<evidence type="ECO:0000256" key="1">
    <source>
        <dbReference type="ARBA" id="ARBA00004123"/>
    </source>
</evidence>
<comment type="subcellular location">
    <subcellularLocation>
        <location evidence="1">Nucleus</location>
    </subcellularLocation>
</comment>
<keyword evidence="6" id="KW-0067">ATP-binding</keyword>
<keyword evidence="8" id="KW-0539">Nucleus</keyword>
<dbReference type="SUPFAM" id="SSF52540">
    <property type="entry name" value="P-loop containing nucleoside triphosphate hydrolases"/>
    <property type="match status" value="2"/>
</dbReference>
<evidence type="ECO:0000256" key="5">
    <source>
        <dbReference type="ARBA" id="ARBA00022806"/>
    </source>
</evidence>
<feature type="region of interest" description="Disordered" evidence="9">
    <location>
        <begin position="826"/>
        <end position="852"/>
    </location>
</feature>
<evidence type="ECO:0000256" key="4">
    <source>
        <dbReference type="ARBA" id="ARBA00022801"/>
    </source>
</evidence>
<dbReference type="EMBL" id="SPLM01000076">
    <property type="protein sequence ID" value="TMW61449.1"/>
    <property type="molecule type" value="Genomic_DNA"/>
</dbReference>
<sequence>MMAASTLASRMIDVDEDMSASDEAEWTSRTDRRAPNSNNNDDADDFEALADDDDGLRDFIVDDVDDNMDGVDEGRPRRKRRHSQRDDEEMSQAEESDGNGEGTERSERSHRRNRLRRREIAAVLDDDDLEESTRLAREAEQARARHLFQVPVDEAAVAEPTTYVCLNPRPEDRKPPDGEVGSPDQPVFVHPDISPKLKPHQVLGAQFLWSHVAVEPNGFGCVLADFMGLGKTLQVITVVQAFLALHTRRMSDGSLKPRHKHVLILAPTICVRNWEAEVVKWLGKKEARKIGVHTLESSREKKMADRVHVVKQWHRRGGLLIMGYELYRILVLQSSGEEKIAAGNSKVAHLIKEVYKCLSDPGPDLIVLDEGHRVRDHKSKLVKALSHVKTARRIILTGYPLQNHLEEYWTMVNFARPDYLGSLEDFKNRFVNPIENGQCIDKYLFRQLPPKKEWVLLCKLTDPQATLYRHFLERGVPKRGELLPGVGGKVDVLGGYHISLAISNHPDVLQETYHQLEESVRTGKIGNATAARGRPRNGGGDDEEDLLNYLAREMTAANGNARRISTGDDDDDDDDESLLDELNAPRRGGGGNRGSTPFEHRLGFARDFMMQYTNGHLESSGKMMILMELLSECKAIDDRVILFSQSIPTLNTTEKMIAQYNRRQTRHSNRIHYLRIDGSTPQLERFRMIGQFNDWDEEIDLIMISTKAGGEGVNLCAGNRIIIFDVCWNPCNDSQSMCRSYRFGQVKPVFVYRFVSAGTMEKKVYDLQIRKEGVAKRIVDEKALERKFKNADLQNYFNIDDFEDAMRQQSTVLQQIGELASISGVKDNDSAEVDPSKPHSDAVAPGCVPGGKPLPQEDRVLETVLKRMKEKQKGWVLDWFEQETMFEETIDDQCTEAEQEEITASYKYVKALRRMTRSGVQMSREGTLLVTCGHCRVPNYVYPESVTKVPVPKYIECQYCQRPTETQGALPFAQAQAQAQAQIQANSGAGGPIGSSALGVVRNVFGLPPSMTVDTGVQPLGIGVSVSGNIGGRVLPPHLYSIYQQQGTPGAPVANPTAAPSIPVASVTHGELIRRQLEQQQRELDRRHRERQNMKLGDRHLLVLRRGMNKSQELKRQAQECGATIGIEVNSLLTDIVSAMSLDETLKWLRLTKLPRDVEFHSDDWLRQEIAKEKGLATKPAPAAPSTVYTFGSGLSQPQPAQSQNVSPTIISPGDTSHDTISIDSDSDDDVSVTPATVPASASTTDRASLPSQVNTVEQNEEEDIIEIL</sequence>
<evidence type="ECO:0000256" key="8">
    <source>
        <dbReference type="ARBA" id="ARBA00023242"/>
    </source>
</evidence>
<keyword evidence="4" id="KW-0378">Hydrolase</keyword>
<dbReference type="SMART" id="SM00487">
    <property type="entry name" value="DEXDc"/>
    <property type="match status" value="1"/>
</dbReference>
<feature type="compositionally biased region" description="Polar residues" evidence="9">
    <location>
        <begin position="1190"/>
        <end position="1210"/>
    </location>
</feature>
<organism evidence="12 13">
    <name type="scientific">Pythium oligandrum</name>
    <name type="common">Mycoparasitic fungus</name>
    <dbReference type="NCBI Taxonomy" id="41045"/>
    <lineage>
        <taxon>Eukaryota</taxon>
        <taxon>Sar</taxon>
        <taxon>Stramenopiles</taxon>
        <taxon>Oomycota</taxon>
        <taxon>Peronosporomycetes</taxon>
        <taxon>Pythiales</taxon>
        <taxon>Pythiaceae</taxon>
        <taxon>Pythium</taxon>
    </lineage>
</organism>
<dbReference type="GO" id="GO:0003677">
    <property type="term" value="F:DNA binding"/>
    <property type="evidence" value="ECO:0007669"/>
    <property type="project" value="UniProtKB-KW"/>
</dbReference>
<feature type="compositionally biased region" description="Polar residues" evidence="9">
    <location>
        <begin position="1246"/>
        <end position="1258"/>
    </location>
</feature>
<dbReference type="CDD" id="cd18007">
    <property type="entry name" value="DEXHc_ATRX-like"/>
    <property type="match status" value="1"/>
</dbReference>
<reference evidence="12" key="1">
    <citation type="submission" date="2019-03" db="EMBL/GenBank/DDBJ databases">
        <title>Long read genome sequence of the mycoparasitic Pythium oligandrum ATCC 38472 isolated from sugarbeet rhizosphere.</title>
        <authorList>
            <person name="Gaulin E."/>
        </authorList>
    </citation>
    <scope>NUCLEOTIDE SEQUENCE</scope>
    <source>
        <strain evidence="12">ATCC 38472_TT</strain>
    </source>
</reference>
<dbReference type="InterPro" id="IPR000330">
    <property type="entry name" value="SNF2_N"/>
</dbReference>
<dbReference type="PANTHER" id="PTHR45797:SF1">
    <property type="entry name" value="HELICASE ARIP4"/>
    <property type="match status" value="1"/>
</dbReference>
<dbReference type="InterPro" id="IPR027417">
    <property type="entry name" value="P-loop_NTPase"/>
</dbReference>
<feature type="domain" description="Helicase ATP-binding" evidence="10">
    <location>
        <begin position="212"/>
        <end position="418"/>
    </location>
</feature>
<dbReference type="InterPro" id="IPR038718">
    <property type="entry name" value="SNF2-like_sf"/>
</dbReference>
<evidence type="ECO:0000256" key="6">
    <source>
        <dbReference type="ARBA" id="ARBA00022840"/>
    </source>
</evidence>
<feature type="region of interest" description="Disordered" evidence="9">
    <location>
        <begin position="560"/>
        <end position="597"/>
    </location>
</feature>
<dbReference type="SMART" id="SM00490">
    <property type="entry name" value="HELICc"/>
    <property type="match status" value="1"/>
</dbReference>
<evidence type="ECO:0000256" key="9">
    <source>
        <dbReference type="SAM" id="MobiDB-lite"/>
    </source>
</evidence>
<evidence type="ECO:0000256" key="7">
    <source>
        <dbReference type="ARBA" id="ARBA00023125"/>
    </source>
</evidence>
<dbReference type="CDD" id="cd18793">
    <property type="entry name" value="SF2_C_SNF"/>
    <property type="match status" value="1"/>
</dbReference>
<comment type="caution">
    <text evidence="12">The sequence shown here is derived from an EMBL/GenBank/DDBJ whole genome shotgun (WGS) entry which is preliminary data.</text>
</comment>
<gene>
    <name evidence="12" type="ORF">Poli38472_012640</name>
</gene>
<keyword evidence="5" id="KW-0347">Helicase</keyword>
<dbReference type="GO" id="GO:0016887">
    <property type="term" value="F:ATP hydrolysis activity"/>
    <property type="evidence" value="ECO:0007669"/>
    <property type="project" value="InterPro"/>
</dbReference>
<comment type="similarity">
    <text evidence="2">Belongs to the SNF2/RAD54 helicase family.</text>
</comment>
<dbReference type="InterPro" id="IPR049730">
    <property type="entry name" value="SNF2/RAD54-like_C"/>
</dbReference>
<feature type="compositionally biased region" description="Acidic residues" evidence="9">
    <location>
        <begin position="14"/>
        <end position="25"/>
    </location>
</feature>
<evidence type="ECO:0000259" key="10">
    <source>
        <dbReference type="PROSITE" id="PS51192"/>
    </source>
</evidence>
<evidence type="ECO:0000259" key="11">
    <source>
        <dbReference type="PROSITE" id="PS51194"/>
    </source>
</evidence>
<feature type="region of interest" description="Disordered" evidence="9">
    <location>
        <begin position="1190"/>
        <end position="1269"/>
    </location>
</feature>
<feature type="region of interest" description="Disordered" evidence="9">
    <location>
        <begin position="1"/>
        <end position="114"/>
    </location>
</feature>
<name>A0A8K1CDJ5_PYTOL</name>
<dbReference type="Gene3D" id="3.40.50.300">
    <property type="entry name" value="P-loop containing nucleotide triphosphate hydrolases"/>
    <property type="match status" value="1"/>
</dbReference>
<feature type="compositionally biased region" description="Basic and acidic residues" evidence="9">
    <location>
        <begin position="826"/>
        <end position="840"/>
    </location>
</feature>
<dbReference type="InterPro" id="IPR014001">
    <property type="entry name" value="Helicase_ATP-bd"/>
</dbReference>
<feature type="region of interest" description="Disordered" evidence="9">
    <location>
        <begin position="524"/>
        <end position="544"/>
    </location>
</feature>
<keyword evidence="3" id="KW-0547">Nucleotide-binding</keyword>
<feature type="domain" description="Helicase C-terminal" evidence="11">
    <location>
        <begin position="625"/>
        <end position="794"/>
    </location>
</feature>
<dbReference type="OrthoDB" id="2020972at2759"/>
<dbReference type="GO" id="GO:0005634">
    <property type="term" value="C:nucleus"/>
    <property type="evidence" value="ECO:0007669"/>
    <property type="project" value="UniProtKB-SubCell"/>
</dbReference>
<dbReference type="AlphaFoldDB" id="A0A8K1CDJ5"/>
<dbReference type="PANTHER" id="PTHR45797">
    <property type="entry name" value="RAD54-LIKE"/>
    <property type="match status" value="1"/>
</dbReference>
<evidence type="ECO:0000313" key="12">
    <source>
        <dbReference type="EMBL" id="TMW61449.1"/>
    </source>
</evidence>
<feature type="compositionally biased region" description="Acidic residues" evidence="9">
    <location>
        <begin position="41"/>
        <end position="71"/>
    </location>
</feature>
<feature type="compositionally biased region" description="Acidic residues" evidence="9">
    <location>
        <begin position="86"/>
        <end position="98"/>
    </location>
</feature>